<feature type="transmembrane region" description="Helical" evidence="7">
    <location>
        <begin position="117"/>
        <end position="137"/>
    </location>
</feature>
<keyword evidence="5 7" id="KW-1133">Transmembrane helix</keyword>
<proteinExistence type="inferred from homology"/>
<reference evidence="9" key="1">
    <citation type="submission" date="2022-11" db="EMBL/GenBank/DDBJ databases">
        <title>Draft genome sequence of Sellimonas catena strain 12EGH17.</title>
        <authorList>
            <person name="Hisatomi A."/>
            <person name="Ohkuma M."/>
            <person name="Sakamoto M."/>
        </authorList>
    </citation>
    <scope>NUCLEOTIDE SEQUENCE</scope>
    <source>
        <strain evidence="9">12EGH17</strain>
    </source>
</reference>
<evidence type="ECO:0000313" key="11">
    <source>
        <dbReference type="Proteomes" id="UP001145145"/>
    </source>
</evidence>
<keyword evidence="6 7" id="KW-0472">Membrane</keyword>
<evidence type="ECO:0000313" key="9">
    <source>
        <dbReference type="EMBL" id="GLG05778.1"/>
    </source>
</evidence>
<dbReference type="InterPro" id="IPR000515">
    <property type="entry name" value="MetI-like"/>
</dbReference>
<evidence type="ECO:0000256" key="7">
    <source>
        <dbReference type="RuleBase" id="RU363032"/>
    </source>
</evidence>
<sequence>MKTKQTDLSASQSSYLAARKKERRLVLFFRIAVLVLFLVLWEWTAGEGIIDSFIFSSPSKILTCFLSMAADKSIFPHLSVTLYETIVSFLLVTGISILAAVLLWFSRKLSAVLEPYLVVLNSLPKSALAPLLIVWLGADRTTIIVAGMSVAVFGSIMTLYTCFTGTDKNKLKLIYTLHGTSLHALTKVVLPSAVPAIISNMKVNIGLCLVGVIIGEFLAAREGLGYLIIYSSQVFKMDWLLMSIILLCIMAMVLYAVIGLLERLCRKVL</sequence>
<dbReference type="Proteomes" id="UP001145145">
    <property type="component" value="Unassembled WGS sequence"/>
</dbReference>
<dbReference type="GO" id="GO:0005886">
    <property type="term" value="C:plasma membrane"/>
    <property type="evidence" value="ECO:0007669"/>
    <property type="project" value="UniProtKB-SubCell"/>
</dbReference>
<comment type="subcellular location">
    <subcellularLocation>
        <location evidence="1 7">Cell membrane</location>
        <topology evidence="1 7">Multi-pass membrane protein</topology>
    </subcellularLocation>
</comment>
<evidence type="ECO:0000256" key="3">
    <source>
        <dbReference type="ARBA" id="ARBA00022475"/>
    </source>
</evidence>
<organism evidence="9 11">
    <name type="scientific">Sellimonas catena</name>
    <dbReference type="NCBI Taxonomy" id="2994035"/>
    <lineage>
        <taxon>Bacteria</taxon>
        <taxon>Bacillati</taxon>
        <taxon>Bacillota</taxon>
        <taxon>Clostridia</taxon>
        <taxon>Lachnospirales</taxon>
        <taxon>Lachnospiraceae</taxon>
        <taxon>Sellimonas</taxon>
    </lineage>
</organism>
<evidence type="ECO:0000256" key="5">
    <source>
        <dbReference type="ARBA" id="ARBA00022989"/>
    </source>
</evidence>
<dbReference type="InterPro" id="IPR035906">
    <property type="entry name" value="MetI-like_sf"/>
</dbReference>
<keyword evidence="3" id="KW-1003">Cell membrane</keyword>
<dbReference type="RefSeq" id="WP_087169219.1">
    <property type="nucleotide sequence ID" value="NZ_BSBO01000036.1"/>
</dbReference>
<dbReference type="Pfam" id="PF00528">
    <property type="entry name" value="BPD_transp_1"/>
    <property type="match status" value="1"/>
</dbReference>
<evidence type="ECO:0000256" key="6">
    <source>
        <dbReference type="ARBA" id="ARBA00023136"/>
    </source>
</evidence>
<protein>
    <submittedName>
        <fullName evidence="9">ABC transporter permease</fullName>
    </submittedName>
</protein>
<comment type="caution">
    <text evidence="9">The sequence shown here is derived from an EMBL/GenBank/DDBJ whole genome shotgun (WGS) entry which is preliminary data.</text>
</comment>
<feature type="transmembrane region" description="Helical" evidence="7">
    <location>
        <begin position="240"/>
        <end position="261"/>
    </location>
</feature>
<evidence type="ECO:0000313" key="10">
    <source>
        <dbReference type="EMBL" id="GLG91207.1"/>
    </source>
</evidence>
<dbReference type="CDD" id="cd06261">
    <property type="entry name" value="TM_PBP2"/>
    <property type="match status" value="1"/>
</dbReference>
<dbReference type="PANTHER" id="PTHR30151:SF19">
    <property type="entry name" value="ABC TRANSPORTER PERMEASE"/>
    <property type="match status" value="1"/>
</dbReference>
<reference evidence="10" key="4">
    <citation type="submission" date="2022-11" db="EMBL/GenBank/DDBJ databases">
        <title>Draft genome sequence of Sellimonas catena strain 18CBH55.</title>
        <authorList>
            <person name="Hisatomi A."/>
            <person name="Ohkuma M."/>
            <person name="Sakamoto M."/>
        </authorList>
    </citation>
    <scope>NUCLEOTIDE SEQUENCE</scope>
    <source>
        <strain evidence="10">18CBH55</strain>
    </source>
</reference>
<feature type="domain" description="ABC transmembrane type-1" evidence="8">
    <location>
        <begin position="78"/>
        <end position="258"/>
    </location>
</feature>
<feature type="transmembrane region" description="Helical" evidence="7">
    <location>
        <begin position="25"/>
        <end position="43"/>
    </location>
</feature>
<feature type="transmembrane region" description="Helical" evidence="7">
    <location>
        <begin position="203"/>
        <end position="220"/>
    </location>
</feature>
<reference evidence="10" key="3">
    <citation type="submission" date="2022-11" db="EMBL/GenBank/DDBJ databases">
        <title>Draft genome sequence of Sellimonas catena strain 18CBH55.</title>
        <authorList>
            <person name="Atsushi H."/>
            <person name="Moriya O."/>
            <person name="Mitsuo S."/>
        </authorList>
    </citation>
    <scope>NUCLEOTIDE SEQUENCE</scope>
    <source>
        <strain evidence="10">18CBH55</strain>
    </source>
</reference>
<feature type="transmembrane region" description="Helical" evidence="7">
    <location>
        <begin position="86"/>
        <end position="105"/>
    </location>
</feature>
<dbReference type="Proteomes" id="UP001145094">
    <property type="component" value="Unassembled WGS sequence"/>
</dbReference>
<comment type="similarity">
    <text evidence="7">Belongs to the binding-protein-dependent transport system permease family.</text>
</comment>
<gene>
    <name evidence="9" type="ORF">Selli1_29520</name>
    <name evidence="10" type="ORF">Selli2_26340</name>
</gene>
<keyword evidence="4 7" id="KW-0812">Transmembrane</keyword>
<evidence type="ECO:0000256" key="4">
    <source>
        <dbReference type="ARBA" id="ARBA00022692"/>
    </source>
</evidence>
<dbReference type="PROSITE" id="PS50928">
    <property type="entry name" value="ABC_TM1"/>
    <property type="match status" value="1"/>
</dbReference>
<feature type="transmembrane region" description="Helical" evidence="7">
    <location>
        <begin position="143"/>
        <end position="163"/>
    </location>
</feature>
<evidence type="ECO:0000256" key="1">
    <source>
        <dbReference type="ARBA" id="ARBA00004651"/>
    </source>
</evidence>
<evidence type="ECO:0000259" key="8">
    <source>
        <dbReference type="PROSITE" id="PS50928"/>
    </source>
</evidence>
<evidence type="ECO:0000256" key="2">
    <source>
        <dbReference type="ARBA" id="ARBA00022448"/>
    </source>
</evidence>
<accession>A0A9W6C8A7</accession>
<name>A0A9W6C8A7_9FIRM</name>
<dbReference type="EMBL" id="BSBO01000036">
    <property type="protein sequence ID" value="GLG05778.1"/>
    <property type="molecule type" value="Genomic_DNA"/>
</dbReference>
<dbReference type="GO" id="GO:0055085">
    <property type="term" value="P:transmembrane transport"/>
    <property type="evidence" value="ECO:0007669"/>
    <property type="project" value="InterPro"/>
</dbReference>
<dbReference type="SUPFAM" id="SSF161098">
    <property type="entry name" value="MetI-like"/>
    <property type="match status" value="1"/>
</dbReference>
<keyword evidence="2 7" id="KW-0813">Transport</keyword>
<reference evidence="9" key="2">
    <citation type="submission" date="2022-11" db="EMBL/GenBank/DDBJ databases">
        <title>Draft genome sequence of Sellimonas catena strain 12EGH17.</title>
        <authorList>
            <person name="Atsushi H."/>
            <person name="Moriya O."/>
            <person name="Mitsuo S."/>
        </authorList>
    </citation>
    <scope>NUCLEOTIDE SEQUENCE</scope>
    <source>
        <strain evidence="9">12EGH17</strain>
    </source>
</reference>
<dbReference type="Gene3D" id="1.10.3720.10">
    <property type="entry name" value="MetI-like"/>
    <property type="match status" value="1"/>
</dbReference>
<reference evidence="9 11" key="5">
    <citation type="journal article" date="2023" name="Int. J. Syst. Evol. Microbiol.">
        <title>Sellimonas catena sp. nov., isolated from human faeces.</title>
        <authorList>
            <person name="Hisatomi A."/>
            <person name="Ohkuma M."/>
            <person name="Sakamoto M."/>
        </authorList>
    </citation>
    <scope>NUCLEOTIDE SEQUENCE [LARGE SCALE GENOMIC DNA]</scope>
    <source>
        <strain evidence="9 11">12EGH17</strain>
        <strain evidence="10">18CBH55</strain>
    </source>
</reference>
<dbReference type="PANTHER" id="PTHR30151">
    <property type="entry name" value="ALKANE SULFONATE ABC TRANSPORTER-RELATED, MEMBRANE SUBUNIT"/>
    <property type="match status" value="1"/>
</dbReference>
<dbReference type="AlphaFoldDB" id="A0A9W6C8A7"/>
<keyword evidence="11" id="KW-1185">Reference proteome</keyword>
<dbReference type="EMBL" id="BSCH01000018">
    <property type="protein sequence ID" value="GLG91207.1"/>
    <property type="molecule type" value="Genomic_DNA"/>
</dbReference>